<dbReference type="STRING" id="1423788.FC78_GL002164"/>
<sequence length="418" mass="44408">MALKRRIIVALTTVMSIVLFFVGATNVQAARADMVDVSNNNGAMTVSNFTDMHNNYGIKAIVTKVSEGTSFKDSTAAGNIAAAKSAGLYVNGYHYARYSTVSGAKDEADYAAKIAQADGLPSGAVLATDVESSEQQNLSTAQNDANNAAFMSEVAKYGYRSCIYTMGSWVGTTMTVNQGWIAAYPYNATGVEEYTTQHAWQWSSSYTFNGSYGNFDVSELYDSYFASYTSPTGSSSTTTTTTTDNSSSSSSASTDSGSNSAGASADVITVKNSSSSYVPLMALQSDGTMKRITNEVLGNNTPWKTDQTKSVNGVTYYRVATNEWVAASYVTGNSSSSATTNNSSSNSSSSSNVIKVKNPSGSYVKLQALQSDGTMKDITNEVLGNNTPWKTDQTKVVNGVTYYRVATNEWVSSAYVVA</sequence>
<comment type="similarity">
    <text evidence="1">Belongs to the glycosyl hydrolase 25 family.</text>
</comment>
<feature type="signal peptide" evidence="3">
    <location>
        <begin position="1"/>
        <end position="29"/>
    </location>
</feature>
<dbReference type="PANTHER" id="PTHR34135">
    <property type="entry name" value="LYSOZYME"/>
    <property type="match status" value="1"/>
</dbReference>
<comment type="caution">
    <text evidence="5">The sequence shown here is derived from an EMBL/GenBank/DDBJ whole genome shotgun (WGS) entry which is preliminary data.</text>
</comment>
<dbReference type="SUPFAM" id="SSF51445">
    <property type="entry name" value="(Trans)glycosidases"/>
    <property type="match status" value="1"/>
</dbReference>
<dbReference type="RefSeq" id="WP_056952843.1">
    <property type="nucleotide sequence ID" value="NZ_AZDY01000037.1"/>
</dbReference>
<evidence type="ECO:0000313" key="5">
    <source>
        <dbReference type="EMBL" id="KRK83353.1"/>
    </source>
</evidence>
<feature type="domain" description="S-layer protein C-terminal" evidence="4">
    <location>
        <begin position="290"/>
        <end position="328"/>
    </location>
</feature>
<dbReference type="Proteomes" id="UP000051515">
    <property type="component" value="Unassembled WGS sequence"/>
</dbReference>
<dbReference type="PANTHER" id="PTHR34135:SF2">
    <property type="entry name" value="LYSOZYME"/>
    <property type="match status" value="1"/>
</dbReference>
<dbReference type="GO" id="GO:0016052">
    <property type="term" value="P:carbohydrate catabolic process"/>
    <property type="evidence" value="ECO:0007669"/>
    <property type="project" value="TreeGrafter"/>
</dbReference>
<dbReference type="GO" id="GO:0009253">
    <property type="term" value="P:peptidoglycan catabolic process"/>
    <property type="evidence" value="ECO:0007669"/>
    <property type="project" value="InterPro"/>
</dbReference>
<accession>A0A0R1KRQ7</accession>
<dbReference type="InterPro" id="IPR002053">
    <property type="entry name" value="Glyco_hydro_25"/>
</dbReference>
<dbReference type="Pfam" id="PF01183">
    <property type="entry name" value="Glyco_hydro_25"/>
    <property type="match status" value="1"/>
</dbReference>
<dbReference type="OrthoDB" id="2173042at2"/>
<feature type="chain" id="PRO_5006406800" evidence="3">
    <location>
        <begin position="30"/>
        <end position="418"/>
    </location>
</feature>
<keyword evidence="3" id="KW-0732">Signal</keyword>
<dbReference type="GO" id="GO:0016998">
    <property type="term" value="P:cell wall macromolecule catabolic process"/>
    <property type="evidence" value="ECO:0007669"/>
    <property type="project" value="InterPro"/>
</dbReference>
<protein>
    <submittedName>
        <fullName evidence="5">Lyzozyme M1 (1,4-beta-N-acetylmuramidase)</fullName>
    </submittedName>
</protein>
<name>A0A0R1KRQ7_9LACO</name>
<gene>
    <name evidence="5" type="ORF">FC78_GL002164</name>
</gene>
<dbReference type="AlphaFoldDB" id="A0A0R1KRQ7"/>
<feature type="compositionally biased region" description="Low complexity" evidence="2">
    <location>
        <begin position="333"/>
        <end position="352"/>
    </location>
</feature>
<feature type="region of interest" description="Disordered" evidence="2">
    <location>
        <begin position="332"/>
        <end position="354"/>
    </location>
</feature>
<evidence type="ECO:0000313" key="6">
    <source>
        <dbReference type="Proteomes" id="UP000051515"/>
    </source>
</evidence>
<dbReference type="Gene3D" id="3.20.20.80">
    <property type="entry name" value="Glycosidases"/>
    <property type="match status" value="1"/>
</dbReference>
<dbReference type="InterPro" id="IPR017853">
    <property type="entry name" value="GH"/>
</dbReference>
<organism evidence="5 6">
    <name type="scientific">Companilactobacillus bobalius DSM 19674</name>
    <dbReference type="NCBI Taxonomy" id="1423788"/>
    <lineage>
        <taxon>Bacteria</taxon>
        <taxon>Bacillati</taxon>
        <taxon>Bacillota</taxon>
        <taxon>Bacilli</taxon>
        <taxon>Lactobacillales</taxon>
        <taxon>Lactobacillaceae</taxon>
        <taxon>Companilactobacillus</taxon>
        <taxon>Companilactobacillus bobalius</taxon>
    </lineage>
</organism>
<dbReference type="PROSITE" id="PS51904">
    <property type="entry name" value="GLYCOSYL_HYDROL_F25_2"/>
    <property type="match status" value="1"/>
</dbReference>
<reference evidence="5 6" key="1">
    <citation type="journal article" date="2015" name="Genome Announc.">
        <title>Expanding the biotechnology potential of lactobacilli through comparative genomics of 213 strains and associated genera.</title>
        <authorList>
            <person name="Sun Z."/>
            <person name="Harris H.M."/>
            <person name="McCann A."/>
            <person name="Guo C."/>
            <person name="Argimon S."/>
            <person name="Zhang W."/>
            <person name="Yang X."/>
            <person name="Jeffery I.B."/>
            <person name="Cooney J.C."/>
            <person name="Kagawa T.F."/>
            <person name="Liu W."/>
            <person name="Song Y."/>
            <person name="Salvetti E."/>
            <person name="Wrobel A."/>
            <person name="Rasinkangas P."/>
            <person name="Parkhill J."/>
            <person name="Rea M.C."/>
            <person name="O'Sullivan O."/>
            <person name="Ritari J."/>
            <person name="Douillard F.P."/>
            <person name="Paul Ross R."/>
            <person name="Yang R."/>
            <person name="Briner A.E."/>
            <person name="Felis G.E."/>
            <person name="de Vos W.M."/>
            <person name="Barrangou R."/>
            <person name="Klaenhammer T.R."/>
            <person name="Caufield P.W."/>
            <person name="Cui Y."/>
            <person name="Zhang H."/>
            <person name="O'Toole P.W."/>
        </authorList>
    </citation>
    <scope>NUCLEOTIDE SEQUENCE [LARGE SCALE GENOMIC DNA]</scope>
    <source>
        <strain evidence="5 6">DSM 19674</strain>
    </source>
</reference>
<dbReference type="PATRIC" id="fig|1423788.3.peg.2232"/>
<evidence type="ECO:0000259" key="4">
    <source>
        <dbReference type="Pfam" id="PF03217"/>
    </source>
</evidence>
<dbReference type="Pfam" id="PF03217">
    <property type="entry name" value="SlpA"/>
    <property type="match status" value="1"/>
</dbReference>
<evidence type="ECO:0000256" key="3">
    <source>
        <dbReference type="SAM" id="SignalP"/>
    </source>
</evidence>
<feature type="region of interest" description="Disordered" evidence="2">
    <location>
        <begin position="230"/>
        <end position="262"/>
    </location>
</feature>
<dbReference type="InterPro" id="IPR024968">
    <property type="entry name" value="SlpA_C_lactobacillus"/>
</dbReference>
<keyword evidence="6" id="KW-1185">Reference proteome</keyword>
<proteinExistence type="inferred from homology"/>
<evidence type="ECO:0000256" key="1">
    <source>
        <dbReference type="ARBA" id="ARBA00010646"/>
    </source>
</evidence>
<dbReference type="GO" id="GO:0003796">
    <property type="term" value="F:lysozyme activity"/>
    <property type="evidence" value="ECO:0007669"/>
    <property type="project" value="InterPro"/>
</dbReference>
<evidence type="ECO:0000256" key="2">
    <source>
        <dbReference type="SAM" id="MobiDB-lite"/>
    </source>
</evidence>
<dbReference type="EMBL" id="AZDY01000037">
    <property type="protein sequence ID" value="KRK83353.1"/>
    <property type="molecule type" value="Genomic_DNA"/>
</dbReference>